<accession>A0A0N0DGQ2</accession>
<gene>
    <name evidence="2" type="ORF">FLAG1_02806</name>
</gene>
<feature type="region of interest" description="Disordered" evidence="1">
    <location>
        <begin position="117"/>
        <end position="165"/>
    </location>
</feature>
<name>A0A0N0DGQ2_FUSLA</name>
<organism evidence="2 3">
    <name type="scientific">Fusarium langsethiae</name>
    <dbReference type="NCBI Taxonomy" id="179993"/>
    <lineage>
        <taxon>Eukaryota</taxon>
        <taxon>Fungi</taxon>
        <taxon>Dikarya</taxon>
        <taxon>Ascomycota</taxon>
        <taxon>Pezizomycotina</taxon>
        <taxon>Sordariomycetes</taxon>
        <taxon>Hypocreomycetidae</taxon>
        <taxon>Hypocreales</taxon>
        <taxon>Nectriaceae</taxon>
        <taxon>Fusarium</taxon>
    </lineage>
</organism>
<proteinExistence type="predicted"/>
<evidence type="ECO:0000256" key="1">
    <source>
        <dbReference type="SAM" id="MobiDB-lite"/>
    </source>
</evidence>
<dbReference type="Proteomes" id="UP000037904">
    <property type="component" value="Unassembled WGS sequence"/>
</dbReference>
<protein>
    <submittedName>
        <fullName evidence="2">Uncharacterized protein</fullName>
    </submittedName>
</protein>
<feature type="compositionally biased region" description="Polar residues" evidence="1">
    <location>
        <begin position="117"/>
        <end position="130"/>
    </location>
</feature>
<evidence type="ECO:0000313" key="3">
    <source>
        <dbReference type="Proteomes" id="UP000037904"/>
    </source>
</evidence>
<evidence type="ECO:0000313" key="2">
    <source>
        <dbReference type="EMBL" id="KPA44325.1"/>
    </source>
</evidence>
<feature type="compositionally biased region" description="Low complexity" evidence="1">
    <location>
        <begin position="152"/>
        <end position="165"/>
    </location>
</feature>
<comment type="caution">
    <text evidence="2">The sequence shown here is derived from an EMBL/GenBank/DDBJ whole genome shotgun (WGS) entry which is preliminary data.</text>
</comment>
<keyword evidence="3" id="KW-1185">Reference proteome</keyword>
<sequence>MMVKRKRAIVTHGDFSKSGTVEIWTYAELTLAMSLIYFIDLLEQTGDGKIPIHKPPPLDKRPPNVGSFIVSSTTAGLLRQSGRIKAHFVNNAKAKVVFEWNSNKIIITTFSKHQSRSQFNAPAKRTVSSSDRPRVRKKAEPSHVRRARREAQMAAAASAADAVRV</sequence>
<dbReference type="AlphaFoldDB" id="A0A0N0DGQ2"/>
<reference evidence="2 3" key="1">
    <citation type="submission" date="2015-04" db="EMBL/GenBank/DDBJ databases">
        <title>The draft genome sequence of Fusarium langsethiae, a T-2/HT-2 mycotoxin producer.</title>
        <authorList>
            <person name="Lysoe E."/>
            <person name="Divon H.H."/>
            <person name="Terzi V."/>
            <person name="Orru L."/>
            <person name="Lamontanara A."/>
            <person name="Kolseth A.-K."/>
            <person name="Frandsen R.J."/>
            <person name="Nielsen K."/>
            <person name="Thrane U."/>
        </authorList>
    </citation>
    <scope>NUCLEOTIDE SEQUENCE [LARGE SCALE GENOMIC DNA]</scope>
    <source>
        <strain evidence="2 3">Fl201059</strain>
    </source>
</reference>
<dbReference type="EMBL" id="JXCE01000028">
    <property type="protein sequence ID" value="KPA44325.1"/>
    <property type="molecule type" value="Genomic_DNA"/>
</dbReference>